<organism evidence="4 5">
    <name type="scientific">Massilia eurypsychrophila</name>
    <dbReference type="NCBI Taxonomy" id="1485217"/>
    <lineage>
        <taxon>Bacteria</taxon>
        <taxon>Pseudomonadati</taxon>
        <taxon>Pseudomonadota</taxon>
        <taxon>Betaproteobacteria</taxon>
        <taxon>Burkholderiales</taxon>
        <taxon>Oxalobacteraceae</taxon>
        <taxon>Telluria group</taxon>
        <taxon>Massilia</taxon>
    </lineage>
</organism>
<reference evidence="4 5" key="1">
    <citation type="submission" date="2017-10" db="EMBL/GenBank/DDBJ databases">
        <title>Massilia psychrophilum sp. nov., a novel purple-pigmented bacterium isolated from Tianshan glacier, Xinjiang Municipality, China.</title>
        <authorList>
            <person name="Wang H."/>
        </authorList>
    </citation>
    <scope>NUCLEOTIDE SEQUENCE [LARGE SCALE GENOMIC DNA]</scope>
    <source>
        <strain evidence="4 5">JCM 30074</strain>
    </source>
</reference>
<dbReference type="InterPro" id="IPR036291">
    <property type="entry name" value="NAD(P)-bd_dom_sf"/>
</dbReference>
<dbReference type="Pfam" id="PF08240">
    <property type="entry name" value="ADH_N"/>
    <property type="match status" value="1"/>
</dbReference>
<evidence type="ECO:0000256" key="2">
    <source>
        <dbReference type="ARBA" id="ARBA00023002"/>
    </source>
</evidence>
<dbReference type="EMBL" id="PDOC01000013">
    <property type="protein sequence ID" value="PIL43574.1"/>
    <property type="molecule type" value="Genomic_DNA"/>
</dbReference>
<dbReference type="InterPro" id="IPR013154">
    <property type="entry name" value="ADH-like_N"/>
</dbReference>
<dbReference type="GO" id="GO:0016651">
    <property type="term" value="F:oxidoreductase activity, acting on NAD(P)H"/>
    <property type="evidence" value="ECO:0007669"/>
    <property type="project" value="TreeGrafter"/>
</dbReference>
<keyword evidence="2" id="KW-0560">Oxidoreductase</keyword>
<dbReference type="Gene3D" id="3.40.50.720">
    <property type="entry name" value="NAD(P)-binding Rossmann-like Domain"/>
    <property type="match status" value="1"/>
</dbReference>
<dbReference type="GO" id="GO:0070402">
    <property type="term" value="F:NADPH binding"/>
    <property type="evidence" value="ECO:0007669"/>
    <property type="project" value="TreeGrafter"/>
</dbReference>
<dbReference type="Pfam" id="PF13602">
    <property type="entry name" value="ADH_zinc_N_2"/>
    <property type="match status" value="1"/>
</dbReference>
<dbReference type="InterPro" id="IPR020843">
    <property type="entry name" value="ER"/>
</dbReference>
<evidence type="ECO:0000256" key="1">
    <source>
        <dbReference type="ARBA" id="ARBA00022857"/>
    </source>
</evidence>
<dbReference type="AlphaFoldDB" id="A0A2G8TC58"/>
<protein>
    <submittedName>
        <fullName evidence="4">NADPH:quinone reductase</fullName>
    </submittedName>
</protein>
<feature type="domain" description="Enoyl reductase (ER)" evidence="3">
    <location>
        <begin position="10"/>
        <end position="320"/>
    </location>
</feature>
<comment type="caution">
    <text evidence="4">The sequence shown here is derived from an EMBL/GenBank/DDBJ whole genome shotgun (WGS) entry which is preliminary data.</text>
</comment>
<proteinExistence type="predicted"/>
<keyword evidence="1" id="KW-0521">NADP</keyword>
<sequence length="322" mass="33617">MKAAVIHAAGGPEALKIEDRPVPVPQRGELLIRVAAFGLNRSELFTRQGHSPNVLFPRILGIEAVGTVAAAPGGEFAPGQMVATVMGGMGRAFDGSYAEYTCVPAGQVRAVRTDLPWEILGALPEMLQTVWGALFRGLRLQPGERLLIRGGTTSIGLAAAAIARAHGVQVGATSRHSSSEALVRASGADHFFLDDGAVAETVRGAWKGGADKVLELIGTTTLADSLAAVQEPGIVCMAGMVGDRWSFAQFAPMDVIPTGVSLTTYSGGVADFLAMPLQELIDQVADGRLPVAAARVFKLDDIVDAHRLMESNQAGGKIVVVC</sequence>
<name>A0A2G8TC58_9BURK</name>
<dbReference type="OrthoDB" id="9780520at2"/>
<dbReference type="SMART" id="SM00829">
    <property type="entry name" value="PKS_ER"/>
    <property type="match status" value="1"/>
</dbReference>
<dbReference type="SUPFAM" id="SSF50129">
    <property type="entry name" value="GroES-like"/>
    <property type="match status" value="1"/>
</dbReference>
<evidence type="ECO:0000313" key="5">
    <source>
        <dbReference type="Proteomes" id="UP000230390"/>
    </source>
</evidence>
<evidence type="ECO:0000313" key="4">
    <source>
        <dbReference type="EMBL" id="PIL43574.1"/>
    </source>
</evidence>
<dbReference type="Gene3D" id="3.90.180.10">
    <property type="entry name" value="Medium-chain alcohol dehydrogenases, catalytic domain"/>
    <property type="match status" value="1"/>
</dbReference>
<dbReference type="SUPFAM" id="SSF51735">
    <property type="entry name" value="NAD(P)-binding Rossmann-fold domains"/>
    <property type="match status" value="1"/>
</dbReference>
<evidence type="ECO:0000259" key="3">
    <source>
        <dbReference type="SMART" id="SM00829"/>
    </source>
</evidence>
<dbReference type="PANTHER" id="PTHR48106:SF18">
    <property type="entry name" value="QUINONE OXIDOREDUCTASE PIG3"/>
    <property type="match status" value="1"/>
</dbReference>
<dbReference type="CDD" id="cd08243">
    <property type="entry name" value="quinone_oxidoreductase_like_1"/>
    <property type="match status" value="1"/>
</dbReference>
<dbReference type="InterPro" id="IPR011032">
    <property type="entry name" value="GroES-like_sf"/>
</dbReference>
<accession>A0A2G8TC58</accession>
<gene>
    <name evidence="4" type="ORF">CR105_18350</name>
</gene>
<dbReference type="Proteomes" id="UP000230390">
    <property type="component" value="Unassembled WGS sequence"/>
</dbReference>
<keyword evidence="5" id="KW-1185">Reference proteome</keyword>
<dbReference type="PANTHER" id="PTHR48106">
    <property type="entry name" value="QUINONE OXIDOREDUCTASE PIG3-RELATED"/>
    <property type="match status" value="1"/>
</dbReference>